<comment type="caution">
    <text evidence="3">The sequence shown here is derived from an EMBL/GenBank/DDBJ whole genome shotgun (WGS) entry which is preliminary data.</text>
</comment>
<dbReference type="EMBL" id="BRPK01000008">
    <property type="protein sequence ID" value="GLB40625.1"/>
    <property type="molecule type" value="Genomic_DNA"/>
</dbReference>
<evidence type="ECO:0000313" key="4">
    <source>
        <dbReference type="Proteomes" id="UP001063166"/>
    </source>
</evidence>
<feature type="coiled-coil region" evidence="1">
    <location>
        <begin position="146"/>
        <end position="180"/>
    </location>
</feature>
<gene>
    <name evidence="3" type="ORF">LshimejAT787_0804960</name>
</gene>
<evidence type="ECO:0000256" key="1">
    <source>
        <dbReference type="SAM" id="Coils"/>
    </source>
</evidence>
<name>A0A9P3PRF0_LYOSH</name>
<evidence type="ECO:0000256" key="2">
    <source>
        <dbReference type="SAM" id="MobiDB-lite"/>
    </source>
</evidence>
<organism evidence="3 4">
    <name type="scientific">Lyophyllum shimeji</name>
    <name type="common">Hon-shimeji</name>
    <name type="synonym">Tricholoma shimeji</name>
    <dbReference type="NCBI Taxonomy" id="47721"/>
    <lineage>
        <taxon>Eukaryota</taxon>
        <taxon>Fungi</taxon>
        <taxon>Dikarya</taxon>
        <taxon>Basidiomycota</taxon>
        <taxon>Agaricomycotina</taxon>
        <taxon>Agaricomycetes</taxon>
        <taxon>Agaricomycetidae</taxon>
        <taxon>Agaricales</taxon>
        <taxon>Tricholomatineae</taxon>
        <taxon>Lyophyllaceae</taxon>
        <taxon>Lyophyllum</taxon>
    </lineage>
</organism>
<protein>
    <submittedName>
        <fullName evidence="3">Uncharacterized protein</fullName>
    </submittedName>
</protein>
<feature type="region of interest" description="Disordered" evidence="2">
    <location>
        <begin position="1"/>
        <end position="21"/>
    </location>
</feature>
<dbReference type="AlphaFoldDB" id="A0A9P3PRF0"/>
<proteinExistence type="predicted"/>
<evidence type="ECO:0000313" key="3">
    <source>
        <dbReference type="EMBL" id="GLB40625.1"/>
    </source>
</evidence>
<keyword evidence="4" id="KW-1185">Reference proteome</keyword>
<sequence>MYSTRAASGSRPLIPPASAGLRTSPAGLRAHPAGLLVPPPSDPGFAAHRCATSTAHYYTVFTRYCTVLPSHPIVVHTVRAPGKGSLDLFSWDLPLPASCESASVQGSPLYRKGIQIDNGEAPEKLDSIADLEDWINSISRLHQAIKAKMARDRKAYIAQLVALENEAKRFRQNVANVAATSTPASAIPSSNATNTSVMDPIFAYKYAKKLTVNERELLKKNDGCTGCRKPFVGSKHACEYKNKPLPFNLTPNVTQAYIDKCRGAKATQIAAVFEEVEESSDDDEEDEEFDHANEYLFPRHLSWSCLISAPSIALTAMDGLLTMAHRQL</sequence>
<keyword evidence="1" id="KW-0175">Coiled coil</keyword>
<dbReference type="OrthoDB" id="2369050at2759"/>
<accession>A0A9P3PRF0</accession>
<reference evidence="3" key="1">
    <citation type="submission" date="2022-07" db="EMBL/GenBank/DDBJ databases">
        <title>The genome of Lyophyllum shimeji provides insight into the initial evolution of ectomycorrhizal fungal genome.</title>
        <authorList>
            <person name="Kobayashi Y."/>
            <person name="Shibata T."/>
            <person name="Hirakawa H."/>
            <person name="Shigenobu S."/>
            <person name="Nishiyama T."/>
            <person name="Yamada A."/>
            <person name="Hasebe M."/>
            <person name="Kawaguchi M."/>
        </authorList>
    </citation>
    <scope>NUCLEOTIDE SEQUENCE</scope>
    <source>
        <strain evidence="3">AT787</strain>
    </source>
</reference>
<dbReference type="Proteomes" id="UP001063166">
    <property type="component" value="Unassembled WGS sequence"/>
</dbReference>